<sequence>MKNKLFKIGGTILIIMVVVLNLHGCIIASPKSDYKMKLTKDYQLWEINRYNVVIIKTSDKEGSDARVPGKVIELNFNDEYIIARSIPTYKARKKEFTNLMEEDKYMESIPEEEYEFWVIEVEKDIVHGPFNEEEFKKTKEELSVPESMELKELKSYKKNFEYVK</sequence>
<feature type="transmembrane region" description="Helical" evidence="1">
    <location>
        <begin position="6"/>
        <end position="28"/>
    </location>
</feature>
<name>A0ABD4RFA8_9CLOT</name>
<accession>A0ABD4RFA8</accession>
<dbReference type="InterPro" id="IPR025059">
    <property type="entry name" value="DUF3997"/>
</dbReference>
<dbReference type="EMBL" id="JAIFTX010000003">
    <property type="protein sequence ID" value="MBX7289868.1"/>
    <property type="molecule type" value="Genomic_DNA"/>
</dbReference>
<gene>
    <name evidence="2" type="ORF">K4H94_02225</name>
</gene>
<dbReference type="KEGG" id="cchv:BTM20_03410"/>
<protein>
    <submittedName>
        <fullName evidence="2">DUF3997 domain-containing protein</fullName>
    </submittedName>
</protein>
<keyword evidence="1" id="KW-1133">Transmembrane helix</keyword>
<keyword evidence="1" id="KW-0812">Transmembrane</keyword>
<evidence type="ECO:0000256" key="1">
    <source>
        <dbReference type="SAM" id="Phobius"/>
    </source>
</evidence>
<dbReference type="Pfam" id="PF13162">
    <property type="entry name" value="DUF3997"/>
    <property type="match status" value="1"/>
</dbReference>
<reference evidence="2 3" key="1">
    <citation type="submission" date="2021-08" db="EMBL/GenBank/DDBJ databases">
        <title>Genome sequence analysis of Clostridium chauvoei strains of European origin and evaluation of typing options for outbreak investigations.</title>
        <authorList>
            <person name="Abdel-Glil M."/>
            <person name="Thomas P."/>
            <person name="Seyboldt C."/>
        </authorList>
    </citation>
    <scope>NUCLEOTIDE SEQUENCE [LARGE SCALE GENOMIC DNA]</scope>
    <source>
        <strain evidence="2 3">S0260-09</strain>
    </source>
</reference>
<dbReference type="Proteomes" id="UP000775179">
    <property type="component" value="Unassembled WGS sequence"/>
</dbReference>
<organism evidence="2 3">
    <name type="scientific">Clostridium chauvoei</name>
    <dbReference type="NCBI Taxonomy" id="46867"/>
    <lineage>
        <taxon>Bacteria</taxon>
        <taxon>Bacillati</taxon>
        <taxon>Bacillota</taxon>
        <taxon>Clostridia</taxon>
        <taxon>Eubacteriales</taxon>
        <taxon>Clostridiaceae</taxon>
        <taxon>Clostridium</taxon>
    </lineage>
</organism>
<evidence type="ECO:0000313" key="3">
    <source>
        <dbReference type="Proteomes" id="UP000775179"/>
    </source>
</evidence>
<evidence type="ECO:0000313" key="2">
    <source>
        <dbReference type="EMBL" id="MBX7289868.1"/>
    </source>
</evidence>
<comment type="caution">
    <text evidence="2">The sequence shown here is derived from an EMBL/GenBank/DDBJ whole genome shotgun (WGS) entry which is preliminary data.</text>
</comment>
<dbReference type="AlphaFoldDB" id="A0ABD4RFA8"/>
<keyword evidence="1" id="KW-0472">Membrane</keyword>
<proteinExistence type="predicted"/>
<dbReference type="RefSeq" id="WP_021874887.1">
    <property type="nucleotide sequence ID" value="NZ_CP018624.1"/>
</dbReference>
<dbReference type="GeneID" id="66300898"/>